<dbReference type="Proteomes" id="UP000245055">
    <property type="component" value="Unassembled WGS sequence"/>
</dbReference>
<name>A0AAP2D556_9GAMM</name>
<evidence type="ECO:0000313" key="1">
    <source>
        <dbReference type="EMBL" id="PWD72960.1"/>
    </source>
</evidence>
<reference evidence="2 4" key="2">
    <citation type="submission" date="2018-09" db="EMBL/GenBank/DDBJ databases">
        <title>Phylogenetic diversity of Pectobacterium and Dickeya strains causing blackleg disease of potato in Morocco.</title>
        <authorList>
            <person name="Oulghazi S."/>
            <person name="Moumni M."/>
            <person name="Faure D."/>
        </authorList>
    </citation>
    <scope>NUCLEOTIDE SEQUENCE [LARGE SCALE GENOMIC DNA]</scope>
    <source>
        <strain evidence="2 4">S4.16.03.LID</strain>
    </source>
</reference>
<dbReference type="Proteomes" id="UP000266633">
    <property type="component" value="Unassembled WGS sequence"/>
</dbReference>
<reference evidence="1 3" key="1">
    <citation type="submission" date="2018-05" db="EMBL/GenBank/DDBJ databases">
        <title>Genomic diversity of pathogens causing Blackleg of Potato in Pakistan.</title>
        <authorList>
            <person name="Sarfraz S."/>
            <person name="Riaz K."/>
            <person name="Oulghazi S."/>
            <person name="Cigna J."/>
            <person name="Sahi S.T."/>
            <person name="Khan S.H."/>
            <person name="Hameed A."/>
            <person name="Faure D."/>
        </authorList>
    </citation>
    <scope>NUCLEOTIDE SEQUENCE [LARGE SCALE GENOMIC DNA]</scope>
    <source>
        <strain evidence="1 3">SS70</strain>
    </source>
</reference>
<comment type="caution">
    <text evidence="1">The sequence shown here is derived from an EMBL/GenBank/DDBJ whole genome shotgun (WGS) entry which is preliminary data.</text>
</comment>
<keyword evidence="4" id="KW-1185">Reference proteome</keyword>
<dbReference type="RefSeq" id="WP_024107260.1">
    <property type="nucleotide sequence ID" value="NZ_CP069597.1"/>
</dbReference>
<evidence type="ECO:0000313" key="4">
    <source>
        <dbReference type="Proteomes" id="UP000266633"/>
    </source>
</evidence>
<accession>A0AAP2D556</accession>
<dbReference type="AlphaFoldDB" id="A0AAP2D556"/>
<protein>
    <submittedName>
        <fullName evidence="1">Uncharacterized protein</fullName>
    </submittedName>
</protein>
<sequence>MAILCMARTVVSTAWHGIPGQQIAIRTVITKYVITKYVITDYVIRNFPAMRGDENVCLLWRARRVAVGKKARSIPEEEQNTMICVRILTWFWRISRNGFFNTSGT</sequence>
<dbReference type="EMBL" id="QESZ01000017">
    <property type="protein sequence ID" value="PWD72960.1"/>
    <property type="molecule type" value="Genomic_DNA"/>
</dbReference>
<evidence type="ECO:0000313" key="3">
    <source>
        <dbReference type="Proteomes" id="UP000245055"/>
    </source>
</evidence>
<organism evidence="1 3">
    <name type="scientific">Dickeya dianthicola</name>
    <dbReference type="NCBI Taxonomy" id="204039"/>
    <lineage>
        <taxon>Bacteria</taxon>
        <taxon>Pseudomonadati</taxon>
        <taxon>Pseudomonadota</taxon>
        <taxon>Gammaproteobacteria</taxon>
        <taxon>Enterobacterales</taxon>
        <taxon>Pectobacteriaceae</taxon>
        <taxon>Dickeya</taxon>
    </lineage>
</organism>
<gene>
    <name evidence="2" type="ORF">D5077_19945</name>
    <name evidence="1" type="ORF">DF213_12475</name>
</gene>
<proteinExistence type="predicted"/>
<evidence type="ECO:0000313" key="2">
    <source>
        <dbReference type="EMBL" id="RJL66795.1"/>
    </source>
</evidence>
<dbReference type="EMBL" id="QZDO01000079">
    <property type="protein sequence ID" value="RJL66795.1"/>
    <property type="molecule type" value="Genomic_DNA"/>
</dbReference>